<evidence type="ECO:0000259" key="2">
    <source>
        <dbReference type="Pfam" id="PF08101"/>
    </source>
</evidence>
<reference evidence="3" key="1">
    <citation type="submission" date="2022-07" db="EMBL/GenBank/DDBJ databases">
        <title>Draft genome sequence of Zalerion maritima ATCC 34329, a (micro)plastics degrading marine fungus.</title>
        <authorList>
            <person name="Paco A."/>
            <person name="Goncalves M.F.M."/>
            <person name="Rocha-Santos T.A.P."/>
            <person name="Alves A."/>
        </authorList>
    </citation>
    <scope>NUCLEOTIDE SEQUENCE</scope>
    <source>
        <strain evidence="3">ATCC 34329</strain>
    </source>
</reference>
<feature type="region of interest" description="Disordered" evidence="1">
    <location>
        <begin position="542"/>
        <end position="622"/>
    </location>
</feature>
<feature type="compositionally biased region" description="Acidic residues" evidence="1">
    <location>
        <begin position="989"/>
        <end position="998"/>
    </location>
</feature>
<feature type="compositionally biased region" description="Pro residues" evidence="1">
    <location>
        <begin position="825"/>
        <end position="834"/>
    </location>
</feature>
<dbReference type="PANTHER" id="PTHR28093:SF1">
    <property type="entry name" value="MORPHOGENESIS-RELATED PROTEIN MSB1"/>
    <property type="match status" value="1"/>
</dbReference>
<feature type="region of interest" description="Disordered" evidence="1">
    <location>
        <begin position="658"/>
        <end position="1033"/>
    </location>
</feature>
<comment type="caution">
    <text evidence="3">The sequence shown here is derived from an EMBL/GenBank/DDBJ whole genome shotgun (WGS) entry which is preliminary data.</text>
</comment>
<feature type="compositionally biased region" description="Polar residues" evidence="1">
    <location>
        <begin position="570"/>
        <end position="579"/>
    </location>
</feature>
<feature type="compositionally biased region" description="Basic and acidic residues" evidence="1">
    <location>
        <begin position="876"/>
        <end position="893"/>
    </location>
</feature>
<sequence>MPGLFARFKSKDGKGKKGKNGKLGGVADQLNLKPQWVDAFTRVTVEPREVQDLVHRCTEELKARALDHPFLLLPFRPTSDPSAVRTFIRHFFDQHLGGDVLAQELRMTEPMVVSGVIKWCWSRLPGGVVGWDVYELFKAGETDSNLSRDSFKTFIPLSVDDDDDKRNSMARASIIFNFFDLMAAIAAHGKMNGFGGRKLSRMASWWAFEHKDTGEGFDGGYKSWLSAADATSHLFFAYLRSMAPESPMSGITMIPMALQKLLQETEYPPQRPALMQSSTYRVVMIVDTVSPTPFSLLRRANHFQYRDEDRPLQDFSEYEDPVQALTEECKRVLKAISSANQSQVSSSKHSTSLRDASWSRFEDIGFASALEEEEEEEDPRAARKAPQGLRTAPASGTDDLGRPTTPSWADFLSSGFVNDGPSNLLLPPDKVLPPIETAVRQRSSQSHRPRLESDRHLEPGELASISRFDLDDAFWWVWMSSLAPEETADRKSAFGRCAIIETAIRNGRWLVMEEMVKGAAPDPDPTAYIAEKKSFFSWTKRSKGLGRRKSTGKGALDKNSGGLKPVPGSMSASKTSIAPDQQAKIHAAAQQLHAKSVRERQGLAPARRGRTDPELSSQKTSSVFTLQPVILNEASSAMKWATQYDKQAVREAYLADSSAGRGIPNGLLSAANGTDLRPAVPEKSPSFRPQPSPGLPSASAVALPITPAPQLDDEEPQLKVNDKAFEAPQDPHPAQRSAPSPIPPPKDEHTVPREAMASPEPVDVSPDSKKRGKLHKDKEKEKTGGFRKLFGRKNRTSKVPDNAAEHLHSIIQSPEPEAKKETPAPVQPTPPAAPTPAAARTPTVPLKQEPQPFSIQPTPAQTPAANNIPEPAYEPSIHETVSRVDTEDAREANQEFARFDQGPLDAPAFAPDSDGESDDATPPPIQRRAREATAPAPAVATNDPPSPEQKKGVPIQDRWAQIRKNAADRAAQRQSEEQSRGGHSKTTDGDDDTSGEETIESRVARIKARVAELTGNMEQVSGPGTSTPPPIRR</sequence>
<feature type="compositionally biased region" description="Polar residues" evidence="1">
    <location>
        <begin position="851"/>
        <end position="865"/>
    </location>
</feature>
<dbReference type="AlphaFoldDB" id="A0AAD5RWE9"/>
<dbReference type="InterPro" id="IPR012965">
    <property type="entry name" value="Msb1/Mug8_dom"/>
</dbReference>
<dbReference type="EMBL" id="JAKWBI020000026">
    <property type="protein sequence ID" value="KAJ2905719.1"/>
    <property type="molecule type" value="Genomic_DNA"/>
</dbReference>
<feature type="compositionally biased region" description="Polar residues" evidence="1">
    <location>
        <begin position="1016"/>
        <end position="1025"/>
    </location>
</feature>
<evidence type="ECO:0000313" key="4">
    <source>
        <dbReference type="Proteomes" id="UP001201980"/>
    </source>
</evidence>
<dbReference type="CDD" id="cd04401">
    <property type="entry name" value="RhoGAP_fMSB1"/>
    <property type="match status" value="1"/>
</dbReference>
<proteinExistence type="predicted"/>
<dbReference type="Pfam" id="PF08101">
    <property type="entry name" value="Msb1-Mug8_dom"/>
    <property type="match status" value="1"/>
</dbReference>
<name>A0AAD5RWE9_9PEZI</name>
<accession>A0AAD5RWE9</accession>
<dbReference type="InterPro" id="IPR037508">
    <property type="entry name" value="Msb1/Mug8"/>
</dbReference>
<evidence type="ECO:0000256" key="1">
    <source>
        <dbReference type="SAM" id="MobiDB-lite"/>
    </source>
</evidence>
<gene>
    <name evidence="3" type="ORF">MKZ38_004586</name>
</gene>
<feature type="compositionally biased region" description="Basic and acidic residues" evidence="1">
    <location>
        <begin position="965"/>
        <end position="988"/>
    </location>
</feature>
<organism evidence="3 4">
    <name type="scientific">Zalerion maritima</name>
    <dbReference type="NCBI Taxonomy" id="339359"/>
    <lineage>
        <taxon>Eukaryota</taxon>
        <taxon>Fungi</taxon>
        <taxon>Dikarya</taxon>
        <taxon>Ascomycota</taxon>
        <taxon>Pezizomycotina</taxon>
        <taxon>Sordariomycetes</taxon>
        <taxon>Lulworthiomycetidae</taxon>
        <taxon>Lulworthiales</taxon>
        <taxon>Lulworthiaceae</taxon>
        <taxon>Zalerion</taxon>
    </lineage>
</organism>
<evidence type="ECO:0000313" key="3">
    <source>
        <dbReference type="EMBL" id="KAJ2905719.1"/>
    </source>
</evidence>
<feature type="compositionally biased region" description="Basic and acidic residues" evidence="1">
    <location>
        <begin position="716"/>
        <end position="725"/>
    </location>
</feature>
<protein>
    <submittedName>
        <fullName evidence="3">Morphogenesis protein</fullName>
    </submittedName>
</protein>
<feature type="compositionally biased region" description="Low complexity" evidence="1">
    <location>
        <begin position="835"/>
        <end position="845"/>
    </location>
</feature>
<dbReference type="PANTHER" id="PTHR28093">
    <property type="entry name" value="MORPHOGENESIS-RELATED PROTEIN MSB1"/>
    <property type="match status" value="1"/>
</dbReference>
<feature type="compositionally biased region" description="Basic residues" evidence="1">
    <location>
        <begin position="542"/>
        <end position="551"/>
    </location>
</feature>
<feature type="compositionally biased region" description="Low complexity" evidence="1">
    <location>
        <begin position="932"/>
        <end position="941"/>
    </location>
</feature>
<keyword evidence="4" id="KW-1185">Reference proteome</keyword>
<dbReference type="Proteomes" id="UP001201980">
    <property type="component" value="Unassembled WGS sequence"/>
</dbReference>
<feature type="domain" description="Meiotically up-regulated protein Msb1/Mug8" evidence="2">
    <location>
        <begin position="45"/>
        <end position="515"/>
    </location>
</feature>
<feature type="region of interest" description="Disordered" evidence="1">
    <location>
        <begin position="369"/>
        <end position="405"/>
    </location>
</feature>